<dbReference type="InterPro" id="IPR008505">
    <property type="entry name" value="DUF787"/>
</dbReference>
<dbReference type="EMBL" id="AZIT01000054">
    <property type="protein sequence ID" value="ETZ17389.1"/>
    <property type="molecule type" value="Genomic_DNA"/>
</dbReference>
<evidence type="ECO:0000313" key="1">
    <source>
        <dbReference type="EMBL" id="ETZ17389.1"/>
    </source>
</evidence>
<dbReference type="Proteomes" id="UP000019148">
    <property type="component" value="Unassembled WGS sequence"/>
</dbReference>
<sequence>MPSDTISVNLTHSRLDLNQVSYYTPLLVYKCAKIKLNTASPKHKILYLNVNDYEKAIGALEKEGNNGDDEFNAEKEYLKQAIQSFFAEDDKGLRAVTLAIYKDTAEAKGIKELFKRSRNSFIVFINTYASNNDGGDGLTIYKDDYVNFKDPAHFFVFATKESEVKELFKNGSNSKSKIIVVHSKGTQQLHLRFVSKYLHEASMFHAVNPYGLTFSGINPITNSEEITKLRQANINFYSHLNESGLDGFPAFKEGICLDSSPIDEIFTYDYIKYEFIAELIRIWNLNNRQNSKLSALQLSGQRDTAYSAAIACKLKEFVDAGIIVSYSKLKIQISASASLKLFLSLSITYNYSMKGVVLNITTQDIQSYQNSLRRLNNGAGLQLNENIFLNQR</sequence>
<protein>
    <submittedName>
        <fullName evidence="1">Uncharacterized protein</fullName>
    </submittedName>
</protein>
<accession>W6TJN7</accession>
<reference evidence="1 2" key="1">
    <citation type="submission" date="2013-12" db="EMBL/GenBank/DDBJ databases">
        <title>Comparative genomics of relapsing fever spirochetes.</title>
        <authorList>
            <person name="Schwan T.G."/>
            <person name="Raffel S.J."/>
            <person name="Porcella S.F."/>
        </authorList>
    </citation>
    <scope>NUCLEOTIDE SEQUENCE [LARGE SCALE GENOMIC DNA]</scope>
    <source>
        <strain evidence="1 2">CR2A</strain>
    </source>
</reference>
<evidence type="ECO:0000313" key="2">
    <source>
        <dbReference type="Proteomes" id="UP000019148"/>
    </source>
</evidence>
<dbReference type="Pfam" id="PF05619">
    <property type="entry name" value="DUF787"/>
    <property type="match status" value="1"/>
</dbReference>
<dbReference type="RefSeq" id="WP_051410775.1">
    <property type="nucleotide sequence ID" value="NZ_AZIT01000054.1"/>
</dbReference>
<proteinExistence type="predicted"/>
<gene>
    <name evidence="1" type="ORF">BDCR2A_01683</name>
</gene>
<comment type="caution">
    <text evidence="1">The sequence shown here is derived from an EMBL/GenBank/DDBJ whole genome shotgun (WGS) entry which is preliminary data.</text>
</comment>
<dbReference type="PATRIC" id="fig|1432657.3.peg.1595"/>
<dbReference type="AlphaFoldDB" id="W6TJN7"/>
<name>W6TJN7_9SPIR</name>
<organism evidence="1 2">
    <name type="scientific">Borrelia duttonii CR2A</name>
    <dbReference type="NCBI Taxonomy" id="1432657"/>
    <lineage>
        <taxon>Bacteria</taxon>
        <taxon>Pseudomonadati</taxon>
        <taxon>Spirochaetota</taxon>
        <taxon>Spirochaetia</taxon>
        <taxon>Spirochaetales</taxon>
        <taxon>Borreliaceae</taxon>
        <taxon>Borrelia</taxon>
    </lineage>
</organism>